<evidence type="ECO:0000256" key="2">
    <source>
        <dbReference type="ARBA" id="ARBA00022448"/>
    </source>
</evidence>
<proteinExistence type="predicted"/>
<evidence type="ECO:0000256" key="3">
    <source>
        <dbReference type="ARBA" id="ARBA00022692"/>
    </source>
</evidence>
<evidence type="ECO:0000259" key="11">
    <source>
        <dbReference type="Pfam" id="PF00520"/>
    </source>
</evidence>
<sequence>SPIFCLLRKSITLELVVLDDAESMFYALKSLRSGRRAPSQEDRAVTLVEHVEETSHDFVESALLTARQWRTYWAFQAFRPISNLLLFLYMLIALLEEPKWCHAHGCGDPSLILRSPLNSQMSIRTLAGEAHALDAWKPWSRTSVAFCLAAFVDNFLSIFNWSINWGPLLRPFVFTCMSSFTQEFLRDALPAFFSRRVLELIFMQITFTLIWAWWGLLLFADEDPRFGSWEAAWLSVHTLFTTANHPDGEEIFGLLDKFAEDPYFGISQAAFQLIGFLLVNPEVQVQPKYHTISRLSLRGLIIMRRIVDVACLVSVAISIWQTFTLTGTVAVDRMDSGAERISERHLRWLTLIRAARIERVVYAIAPLRRAMKSIAALLTTFRKIASGLVLIFFFFSALGVQLFGGLIRTDSAALRASDFGQTTSVGYFANNFNDFSSGLVVLFELMVVNNWYVIAEGLAIVSPLASECFDRAVGGDTDEDEVWNLTLIFCRRGKPKDDSDEPTRLHSDRAPVRDEDGLLLGDVQTIDFAKRMSDIFLELEACHIELELGRGKTCDLCAAAK</sequence>
<evidence type="ECO:0000256" key="9">
    <source>
        <dbReference type="ARBA" id="ARBA00023303"/>
    </source>
</evidence>
<keyword evidence="3 10" id="KW-0812">Transmembrane</keyword>
<evidence type="ECO:0000256" key="6">
    <source>
        <dbReference type="ARBA" id="ARBA00022989"/>
    </source>
</evidence>
<dbReference type="GO" id="GO:0016020">
    <property type="term" value="C:membrane"/>
    <property type="evidence" value="ECO:0007669"/>
    <property type="project" value="UniProtKB-SubCell"/>
</dbReference>
<dbReference type="PANTHER" id="PTHR46988">
    <property type="entry name" value="TWO PORE CALCIUM CHANNEL PROTEIN 1"/>
    <property type="match status" value="1"/>
</dbReference>
<reference evidence="12" key="1">
    <citation type="submission" date="2021-02" db="EMBL/GenBank/DDBJ databases">
        <authorList>
            <person name="Dougan E. K."/>
            <person name="Rhodes N."/>
            <person name="Thang M."/>
            <person name="Chan C."/>
        </authorList>
    </citation>
    <scope>NUCLEOTIDE SEQUENCE</scope>
</reference>
<keyword evidence="2" id="KW-0813">Transport</keyword>
<evidence type="ECO:0000256" key="1">
    <source>
        <dbReference type="ARBA" id="ARBA00004141"/>
    </source>
</evidence>
<dbReference type="InterPro" id="IPR005821">
    <property type="entry name" value="Ion_trans_dom"/>
</dbReference>
<evidence type="ECO:0000313" key="13">
    <source>
        <dbReference type="Proteomes" id="UP000626109"/>
    </source>
</evidence>
<organism evidence="12 13">
    <name type="scientific">Polarella glacialis</name>
    <name type="common">Dinoflagellate</name>
    <dbReference type="NCBI Taxonomy" id="89957"/>
    <lineage>
        <taxon>Eukaryota</taxon>
        <taxon>Sar</taxon>
        <taxon>Alveolata</taxon>
        <taxon>Dinophyceae</taxon>
        <taxon>Suessiales</taxon>
        <taxon>Suessiaceae</taxon>
        <taxon>Polarella</taxon>
    </lineage>
</organism>
<evidence type="ECO:0000313" key="12">
    <source>
        <dbReference type="EMBL" id="CAE8724588.1"/>
    </source>
</evidence>
<evidence type="ECO:0000256" key="10">
    <source>
        <dbReference type="SAM" id="Phobius"/>
    </source>
</evidence>
<keyword evidence="6 10" id="KW-1133">Transmembrane helix</keyword>
<keyword evidence="8 10" id="KW-0472">Membrane</keyword>
<gene>
    <name evidence="12" type="ORF">PGLA2088_LOCUS43771</name>
</gene>
<keyword evidence="9" id="KW-0407">Ion channel</keyword>
<evidence type="ECO:0000256" key="4">
    <source>
        <dbReference type="ARBA" id="ARBA00022737"/>
    </source>
</evidence>
<comment type="caution">
    <text evidence="12">The sequence shown here is derived from an EMBL/GenBank/DDBJ whole genome shotgun (WGS) entry which is preliminary data.</text>
</comment>
<keyword evidence="5" id="KW-0106">Calcium</keyword>
<dbReference type="PANTHER" id="PTHR46988:SF2">
    <property type="entry name" value="TWO PORE CALCIUM CHANNEL PROTEIN 1"/>
    <property type="match status" value="1"/>
</dbReference>
<dbReference type="GO" id="GO:0005245">
    <property type="term" value="F:voltage-gated calcium channel activity"/>
    <property type="evidence" value="ECO:0007669"/>
    <property type="project" value="InterPro"/>
</dbReference>
<comment type="subcellular location">
    <subcellularLocation>
        <location evidence="1">Membrane</location>
        <topology evidence="1">Multi-pass membrane protein</topology>
    </subcellularLocation>
</comment>
<evidence type="ECO:0000256" key="5">
    <source>
        <dbReference type="ARBA" id="ARBA00022837"/>
    </source>
</evidence>
<feature type="non-terminal residue" evidence="12">
    <location>
        <position position="561"/>
    </location>
</feature>
<dbReference type="EMBL" id="CAJNNW010034917">
    <property type="protein sequence ID" value="CAE8724588.1"/>
    <property type="molecule type" value="Genomic_DNA"/>
</dbReference>
<keyword evidence="7" id="KW-0406">Ion transport</keyword>
<accession>A0A813L814</accession>
<dbReference type="InterPro" id="IPR044581">
    <property type="entry name" value="TPC1_plant"/>
</dbReference>
<protein>
    <recommendedName>
        <fullName evidence="11">Ion transport domain-containing protein</fullName>
    </recommendedName>
</protein>
<name>A0A813L814_POLGL</name>
<dbReference type="Proteomes" id="UP000626109">
    <property type="component" value="Unassembled WGS sequence"/>
</dbReference>
<keyword evidence="4" id="KW-0677">Repeat</keyword>
<dbReference type="AlphaFoldDB" id="A0A813L814"/>
<dbReference type="Gene3D" id="1.10.287.70">
    <property type="match status" value="1"/>
</dbReference>
<evidence type="ECO:0000256" key="7">
    <source>
        <dbReference type="ARBA" id="ARBA00023065"/>
    </source>
</evidence>
<feature type="transmembrane region" description="Helical" evidence="10">
    <location>
        <begin position="384"/>
        <end position="407"/>
    </location>
</feature>
<dbReference type="Pfam" id="PF00520">
    <property type="entry name" value="Ion_trans"/>
    <property type="match status" value="1"/>
</dbReference>
<evidence type="ECO:0000256" key="8">
    <source>
        <dbReference type="ARBA" id="ARBA00023136"/>
    </source>
</evidence>
<feature type="domain" description="Ion transport" evidence="11">
    <location>
        <begin position="313"/>
        <end position="453"/>
    </location>
</feature>
<feature type="transmembrane region" description="Helical" evidence="10">
    <location>
        <begin position="197"/>
        <end position="220"/>
    </location>
</feature>
<feature type="transmembrane region" description="Helical" evidence="10">
    <location>
        <begin position="302"/>
        <end position="323"/>
    </location>
</feature>